<dbReference type="InterPro" id="IPR003171">
    <property type="entry name" value="Mehydrof_redctse-like"/>
</dbReference>
<dbReference type="GO" id="GO:0035999">
    <property type="term" value="P:tetrahydrofolate interconversion"/>
    <property type="evidence" value="ECO:0007669"/>
    <property type="project" value="UniProtKB-UniPathway"/>
</dbReference>
<reference evidence="9" key="1">
    <citation type="submission" date="2025-08" db="UniProtKB">
        <authorList>
            <consortium name="RefSeq"/>
        </authorList>
    </citation>
    <scope>IDENTIFICATION</scope>
</reference>
<dbReference type="InterPro" id="IPR029041">
    <property type="entry name" value="FAD-linked_oxidoreductase-like"/>
</dbReference>
<dbReference type="GeneID" id="106745791"/>
<comment type="cofactor">
    <cofactor evidence="1">
        <name>FAD</name>
        <dbReference type="ChEBI" id="CHEBI:57692"/>
    </cofactor>
</comment>
<dbReference type="AlphaFoldDB" id="A0A6P3XGK9"/>
<dbReference type="GO" id="GO:0005829">
    <property type="term" value="C:cytosol"/>
    <property type="evidence" value="ECO:0007669"/>
    <property type="project" value="TreeGrafter"/>
</dbReference>
<proteinExistence type="inferred from homology"/>
<dbReference type="UniPathway" id="UPA00193"/>
<evidence type="ECO:0000256" key="1">
    <source>
        <dbReference type="ARBA" id="ARBA00001974"/>
    </source>
</evidence>
<evidence type="ECO:0000256" key="5">
    <source>
        <dbReference type="ARBA" id="ARBA00022827"/>
    </source>
</evidence>
<dbReference type="CDD" id="cd00537">
    <property type="entry name" value="MTHFR"/>
    <property type="match status" value="1"/>
</dbReference>
<evidence type="ECO:0000256" key="7">
    <source>
        <dbReference type="RuleBase" id="RU004254"/>
    </source>
</evidence>
<dbReference type="GO" id="GO:0004489">
    <property type="term" value="F:methylenetetrahydrofolate reductase [NAD(P)H] activity"/>
    <property type="evidence" value="ECO:0007669"/>
    <property type="project" value="InterPro"/>
</dbReference>
<keyword evidence="4" id="KW-0285">Flavoprotein</keyword>
<keyword evidence="8" id="KW-1185">Reference proteome</keyword>
<dbReference type="PANTHER" id="PTHR45754:SF3">
    <property type="entry name" value="METHYLENETETRAHYDROFOLATE REDUCTASE (NADPH)"/>
    <property type="match status" value="1"/>
</dbReference>
<dbReference type="Proteomes" id="UP000515204">
    <property type="component" value="Unplaced"/>
</dbReference>
<gene>
    <name evidence="9" type="primary">LOC106745791</name>
</gene>
<dbReference type="Gene3D" id="3.20.20.220">
    <property type="match status" value="1"/>
</dbReference>
<sequence length="326" mass="37033">MRNFVLAKKRDTDRNDIEDDSPTTCNLRTENRHREIVDLRRSLRDKISKHEIFYSFEIVSRKESGTSYQRLLAEMDKYSPLFYALTWHVNEGVSGNKNYAPLEILKNLPNNTLLHLAAKGLRRDEVVSILEKALTLEIVNIFALQGDSSSGDGDFVHASELVAFIREHFGDAFCVCVAGYPQMHPKSASKELDLHYLKTKVEAGADFIITQVIFESQVFIDFVKDCREIGIQVPIIPGIFTPTDYECLEMMERVCKLDIPGKIKDDLARMRGEDTMMRKFVLELTAQIITDVIGSGATCGFHLFTLNRLSLLTEICGHINSCKQMT</sequence>
<keyword evidence="5" id="KW-0274">FAD</keyword>
<keyword evidence="6" id="KW-0560">Oxidoreductase</keyword>
<dbReference type="RefSeq" id="XP_014477208.1">
    <property type="nucleotide sequence ID" value="XM_014621722.1"/>
</dbReference>
<evidence type="ECO:0000256" key="2">
    <source>
        <dbReference type="ARBA" id="ARBA00004777"/>
    </source>
</evidence>
<dbReference type="PANTHER" id="PTHR45754">
    <property type="entry name" value="METHYLENETETRAHYDROFOLATE REDUCTASE"/>
    <property type="match status" value="1"/>
</dbReference>
<dbReference type="SUPFAM" id="SSF51730">
    <property type="entry name" value="FAD-linked oxidoreductase"/>
    <property type="match status" value="1"/>
</dbReference>
<protein>
    <submittedName>
        <fullName evidence="9">Methylenetetrahydrofolate reductase</fullName>
    </submittedName>
</protein>
<dbReference type="KEGG" id="dqu:106745791"/>
<evidence type="ECO:0000313" key="8">
    <source>
        <dbReference type="Proteomes" id="UP000515204"/>
    </source>
</evidence>
<organism evidence="8 9">
    <name type="scientific">Dinoponera quadriceps</name>
    <name type="common">South American ant</name>
    <dbReference type="NCBI Taxonomy" id="609295"/>
    <lineage>
        <taxon>Eukaryota</taxon>
        <taxon>Metazoa</taxon>
        <taxon>Ecdysozoa</taxon>
        <taxon>Arthropoda</taxon>
        <taxon>Hexapoda</taxon>
        <taxon>Insecta</taxon>
        <taxon>Pterygota</taxon>
        <taxon>Neoptera</taxon>
        <taxon>Endopterygota</taxon>
        <taxon>Hymenoptera</taxon>
        <taxon>Apocrita</taxon>
        <taxon>Aculeata</taxon>
        <taxon>Formicoidea</taxon>
        <taxon>Formicidae</taxon>
        <taxon>Ponerinae</taxon>
        <taxon>Ponerini</taxon>
        <taxon>Dinoponera</taxon>
    </lineage>
</organism>
<evidence type="ECO:0000256" key="3">
    <source>
        <dbReference type="ARBA" id="ARBA00006743"/>
    </source>
</evidence>
<comment type="similarity">
    <text evidence="3">Belongs to the methylenetetrahydrofolate reductase family.</text>
</comment>
<dbReference type="OrthoDB" id="16284at2759"/>
<accession>A0A6P3XGK9</accession>
<comment type="pathway">
    <text evidence="2 7">One-carbon metabolism; tetrahydrofolate interconversion.</text>
</comment>
<evidence type="ECO:0000256" key="6">
    <source>
        <dbReference type="ARBA" id="ARBA00023002"/>
    </source>
</evidence>
<dbReference type="GO" id="GO:0009086">
    <property type="term" value="P:methionine biosynthetic process"/>
    <property type="evidence" value="ECO:0007669"/>
    <property type="project" value="TreeGrafter"/>
</dbReference>
<dbReference type="GO" id="GO:0071949">
    <property type="term" value="F:FAD binding"/>
    <property type="evidence" value="ECO:0007669"/>
    <property type="project" value="TreeGrafter"/>
</dbReference>
<evidence type="ECO:0000256" key="4">
    <source>
        <dbReference type="ARBA" id="ARBA00022630"/>
    </source>
</evidence>
<evidence type="ECO:0000313" key="9">
    <source>
        <dbReference type="RefSeq" id="XP_014477208.1"/>
    </source>
</evidence>
<name>A0A6P3XGK9_DINQU</name>
<dbReference type="Pfam" id="PF02219">
    <property type="entry name" value="MTHFR"/>
    <property type="match status" value="1"/>
</dbReference>